<protein>
    <submittedName>
        <fullName evidence="2">DUF342 domain-containing protein</fullName>
    </submittedName>
</protein>
<evidence type="ECO:0000259" key="1">
    <source>
        <dbReference type="Pfam" id="PF20250"/>
    </source>
</evidence>
<dbReference type="InterPro" id="IPR036145">
    <property type="entry name" value="MinC_C_sf"/>
</dbReference>
<dbReference type="OrthoDB" id="9816426at2"/>
<proteinExistence type="predicted"/>
<dbReference type="KEGG" id="sale:EPH95_03070"/>
<dbReference type="InterPro" id="IPR046865">
    <property type="entry name" value="FapA_b_solenoid"/>
</dbReference>
<dbReference type="SUPFAM" id="SSF63848">
    <property type="entry name" value="Cell-division inhibitor MinC, C-terminal domain"/>
    <property type="match status" value="1"/>
</dbReference>
<evidence type="ECO:0000313" key="3">
    <source>
        <dbReference type="Proteomes" id="UP000319756"/>
    </source>
</evidence>
<gene>
    <name evidence="2" type="ORF">EPH95_03070</name>
</gene>
<evidence type="ECO:0000313" key="2">
    <source>
        <dbReference type="EMBL" id="QDI90278.1"/>
    </source>
</evidence>
<accession>A0A514LEJ8</accession>
<dbReference type="RefSeq" id="WP_142087235.1">
    <property type="nucleotide sequence ID" value="NZ_CP035485.1"/>
</dbReference>
<keyword evidence="3" id="KW-1185">Reference proteome</keyword>
<dbReference type="EMBL" id="CP035485">
    <property type="protein sequence ID" value="QDI90278.1"/>
    <property type="molecule type" value="Genomic_DNA"/>
</dbReference>
<dbReference type="Pfam" id="PF20250">
    <property type="entry name" value="FapA_N"/>
    <property type="match status" value="1"/>
</dbReference>
<dbReference type="PANTHER" id="PTHR38032">
    <property type="entry name" value="POLYMERASE-RELATED"/>
    <property type="match status" value="1"/>
</dbReference>
<organism evidence="2 3">
    <name type="scientific">Salicibibacter halophilus</name>
    <dbReference type="NCBI Taxonomy" id="2502791"/>
    <lineage>
        <taxon>Bacteria</taxon>
        <taxon>Bacillati</taxon>
        <taxon>Bacillota</taxon>
        <taxon>Bacilli</taxon>
        <taxon>Bacillales</taxon>
        <taxon>Bacillaceae</taxon>
        <taxon>Salicibibacter</taxon>
    </lineage>
</organism>
<dbReference type="AlphaFoldDB" id="A0A514LEJ8"/>
<name>A0A514LEJ8_9BACI</name>
<sequence>MDLKPYLKIKISADAMNASCFLVKTLGGRAISKEDVLTFLHENGVVYGIDDESIQKLADDPRPATFPLMVASGKKPMRGRDAYMEATRGYPLFQEGMSASHSSVDLRQVTEIPMAAQNEIVARKVEATTGKSGVDVYGHKLPGVKGKDVPLRAGKNTALSDDGKSLQAIVNGQLSIVGRAVHVYPVYEVPGNLTMKTGNIIFNGNVVIHGSIPSGYRVIADGDIHVKGSVDASYLESGGSLFVTQGIAGQGKGEINARYDVHSGYINQGVVFAGRNIHVSNHILHSQCEAGNALICTSGKGNVVGGKIGAGRWIKVKEAGNTLNTRTSLFIGVQEKLIKARDEAKATLLHGKEEKAKLQKLQAKMAEKEKGNPPLSTKDRIMKLRIRHSLSELFDRMRDAGDTLQAINHTMDEHDDDGVFITNQAFVNTNVYIGKYKRSLTKNRSAVKIFLAEGEIRIEPQ</sequence>
<dbReference type="GO" id="GO:0000902">
    <property type="term" value="P:cell morphogenesis"/>
    <property type="evidence" value="ECO:0007669"/>
    <property type="project" value="InterPro"/>
</dbReference>
<reference evidence="3" key="1">
    <citation type="submission" date="2019-01" db="EMBL/GenBank/DDBJ databases">
        <title>Genomic analysis of Salicibibacter sp. NKC3-5.</title>
        <authorList>
            <person name="Oh Y.J."/>
        </authorList>
    </citation>
    <scope>NUCLEOTIDE SEQUENCE [LARGE SCALE GENOMIC DNA]</scope>
    <source>
        <strain evidence="3">NKC3-5</strain>
    </source>
</reference>
<dbReference type="InterPro" id="IPR005646">
    <property type="entry name" value="FapA"/>
</dbReference>
<dbReference type="PANTHER" id="PTHR38032:SF1">
    <property type="entry name" value="RNA-BINDING PROTEIN KHPB N-TERMINAL DOMAIN-CONTAINING PROTEIN"/>
    <property type="match status" value="1"/>
</dbReference>
<feature type="domain" description="Flagellar Assembly Protein A N-terminal region" evidence="1">
    <location>
        <begin position="8"/>
        <end position="177"/>
    </location>
</feature>
<dbReference type="Pfam" id="PF03961">
    <property type="entry name" value="FapA"/>
    <property type="match status" value="1"/>
</dbReference>
<dbReference type="InterPro" id="IPR046866">
    <property type="entry name" value="FapA_N"/>
</dbReference>
<dbReference type="Proteomes" id="UP000319756">
    <property type="component" value="Chromosome"/>
</dbReference>